<dbReference type="Gene3D" id="3.40.50.2300">
    <property type="match status" value="1"/>
</dbReference>
<evidence type="ECO:0000313" key="5">
    <source>
        <dbReference type="EMBL" id="RGU56620.1"/>
    </source>
</evidence>
<dbReference type="Pfam" id="PF00072">
    <property type="entry name" value="Response_reg"/>
    <property type="match status" value="1"/>
</dbReference>
<protein>
    <submittedName>
        <fullName evidence="5">Response regulator</fullName>
    </submittedName>
</protein>
<dbReference type="EMBL" id="QRYC01000009">
    <property type="protein sequence ID" value="RGU56620.1"/>
    <property type="molecule type" value="Genomic_DNA"/>
</dbReference>
<proteinExistence type="predicted"/>
<comment type="caution">
    <text evidence="5">The sequence shown here is derived from an EMBL/GenBank/DDBJ whole genome shotgun (WGS) entry which is preliminary data.</text>
</comment>
<dbReference type="InterPro" id="IPR011006">
    <property type="entry name" value="CheY-like_superfamily"/>
</dbReference>
<keyword evidence="1 3" id="KW-0597">Phosphoprotein</keyword>
<dbReference type="SMART" id="SM00448">
    <property type="entry name" value="REC"/>
    <property type="match status" value="1"/>
</dbReference>
<evidence type="ECO:0000259" key="4">
    <source>
        <dbReference type="PROSITE" id="PS50110"/>
    </source>
</evidence>
<evidence type="ECO:0000256" key="1">
    <source>
        <dbReference type="ARBA" id="ARBA00022553"/>
    </source>
</evidence>
<evidence type="ECO:0000256" key="3">
    <source>
        <dbReference type="PROSITE-ProRule" id="PRU00169"/>
    </source>
</evidence>
<sequence length="125" mass="14159">MEESNDNIKKTILVAEDVESNFLLLKALLGKTYNLLHAYNGSEAVEMFDNNQPDLILMDVKMPVMDGLEATRIIRQKSTEIPIIALTAFAFDQDRIRVMEAGCNDFLTKPLSPPLLKETIIKYLK</sequence>
<evidence type="ECO:0000313" key="6">
    <source>
        <dbReference type="Proteomes" id="UP000284243"/>
    </source>
</evidence>
<keyword evidence="2" id="KW-0902">Two-component regulatory system</keyword>
<reference evidence="5 6" key="1">
    <citation type="submission" date="2018-08" db="EMBL/GenBank/DDBJ databases">
        <title>A genome reference for cultivated species of the human gut microbiota.</title>
        <authorList>
            <person name="Zou Y."/>
            <person name="Xue W."/>
            <person name="Luo G."/>
        </authorList>
    </citation>
    <scope>NUCLEOTIDE SEQUENCE [LARGE SCALE GENOMIC DNA]</scope>
    <source>
        <strain evidence="5 6">AF16-14</strain>
    </source>
</reference>
<dbReference type="InterPro" id="IPR001789">
    <property type="entry name" value="Sig_transdc_resp-reg_receiver"/>
</dbReference>
<feature type="domain" description="Response regulatory" evidence="4">
    <location>
        <begin position="11"/>
        <end position="124"/>
    </location>
</feature>
<dbReference type="CDD" id="cd17546">
    <property type="entry name" value="REC_hyHK_CKI1_RcsC-like"/>
    <property type="match status" value="1"/>
</dbReference>
<accession>A0A412TSL3</accession>
<dbReference type="AlphaFoldDB" id="A0A412TSL3"/>
<dbReference type="PANTHER" id="PTHR45339:SF1">
    <property type="entry name" value="HYBRID SIGNAL TRANSDUCTION HISTIDINE KINASE J"/>
    <property type="match status" value="1"/>
</dbReference>
<feature type="modified residue" description="4-aspartylphosphate" evidence="3">
    <location>
        <position position="59"/>
    </location>
</feature>
<dbReference type="PANTHER" id="PTHR45339">
    <property type="entry name" value="HYBRID SIGNAL TRANSDUCTION HISTIDINE KINASE J"/>
    <property type="match status" value="1"/>
</dbReference>
<gene>
    <name evidence="5" type="ORF">DWW57_08740</name>
</gene>
<dbReference type="PROSITE" id="PS50110">
    <property type="entry name" value="RESPONSE_REGULATORY"/>
    <property type="match status" value="1"/>
</dbReference>
<organism evidence="5 6">
    <name type="scientific">Odoribacter splanchnicus</name>
    <dbReference type="NCBI Taxonomy" id="28118"/>
    <lineage>
        <taxon>Bacteria</taxon>
        <taxon>Pseudomonadati</taxon>
        <taxon>Bacteroidota</taxon>
        <taxon>Bacteroidia</taxon>
        <taxon>Bacteroidales</taxon>
        <taxon>Odoribacteraceae</taxon>
        <taxon>Odoribacter</taxon>
    </lineage>
</organism>
<name>A0A412TSL3_9BACT</name>
<dbReference type="SUPFAM" id="SSF52172">
    <property type="entry name" value="CheY-like"/>
    <property type="match status" value="1"/>
</dbReference>
<evidence type="ECO:0000256" key="2">
    <source>
        <dbReference type="ARBA" id="ARBA00023012"/>
    </source>
</evidence>
<dbReference type="GO" id="GO:0000160">
    <property type="term" value="P:phosphorelay signal transduction system"/>
    <property type="evidence" value="ECO:0007669"/>
    <property type="project" value="UniProtKB-KW"/>
</dbReference>
<dbReference type="Proteomes" id="UP000284243">
    <property type="component" value="Unassembled WGS sequence"/>
</dbReference>